<evidence type="ECO:0000256" key="8">
    <source>
        <dbReference type="ARBA" id="ARBA00023133"/>
    </source>
</evidence>
<dbReference type="CDD" id="cd13957">
    <property type="entry name" value="PT_UbiA_Cox10"/>
    <property type="match status" value="1"/>
</dbReference>
<feature type="transmembrane region" description="Helical" evidence="14">
    <location>
        <begin position="135"/>
        <end position="155"/>
    </location>
</feature>
<dbReference type="PROSITE" id="PS00943">
    <property type="entry name" value="UBIA"/>
    <property type="match status" value="1"/>
</dbReference>
<sequence>MAGAALAAPALPRTLPAKGPGKGGATVPSERSSAGSPLFRVSLARTFGPVPVRVYPRRNERSRRAGLSAKSRMVAVSMTTLSNSMPVGVPPVPVVGGDVPDYFALLKPRVMVLVIFTALVGMVVSHGHVPPAVAVISLLMIAIGAGASGCLNMWWDADIDAIMTRTAKRPIPDGRIQPNEALAFGLVLSVGSVMVLGLAANWLSAGLLAFTIVFYAVIYSMWLKRATAQNIVIGGAAGALPPVIGQAVVSGSVGIESLVLFAIIFIWTPPHFWALALVKAGEYAKAGIPMMPNTAGPTSTRRQIIYYTLLLAPLGLVPVWIGFAGLLYAVVAVVGGLGMLAFSVQVYRNREGEAEKKAAMGMFGFSILYLFVLFSALLAEQSLGLFRPVFA</sequence>
<keyword evidence="7 14" id="KW-1133">Transmembrane helix</keyword>
<evidence type="ECO:0000256" key="1">
    <source>
        <dbReference type="ARBA" id="ARBA00004651"/>
    </source>
</evidence>
<evidence type="ECO:0000256" key="13">
    <source>
        <dbReference type="ARBA" id="ARBA00047690"/>
    </source>
</evidence>
<accession>A0ABQ4QJG6</accession>
<keyword evidence="17" id="KW-1185">Reference proteome</keyword>
<evidence type="ECO:0000256" key="3">
    <source>
        <dbReference type="ARBA" id="ARBA00012292"/>
    </source>
</evidence>
<evidence type="ECO:0000256" key="15">
    <source>
        <dbReference type="SAM" id="MobiDB-lite"/>
    </source>
</evidence>
<dbReference type="EMBL" id="BPQG01000051">
    <property type="protein sequence ID" value="GJD45398.1"/>
    <property type="molecule type" value="Genomic_DNA"/>
</dbReference>
<dbReference type="InterPro" id="IPR044878">
    <property type="entry name" value="UbiA_sf"/>
</dbReference>
<comment type="subcellular location">
    <subcellularLocation>
        <location evidence="1 14">Cell membrane</location>
        <topology evidence="1 14">Multi-pass membrane protein</topology>
    </subcellularLocation>
</comment>
<feature type="transmembrane region" description="Helical" evidence="14">
    <location>
        <begin position="255"/>
        <end position="278"/>
    </location>
</feature>
<feature type="transmembrane region" description="Helical" evidence="14">
    <location>
        <begin position="110"/>
        <end position="129"/>
    </location>
</feature>
<evidence type="ECO:0000256" key="5">
    <source>
        <dbReference type="ARBA" id="ARBA00022679"/>
    </source>
</evidence>
<dbReference type="PANTHER" id="PTHR43448">
    <property type="entry name" value="PROTOHEME IX FARNESYLTRANSFERASE, MITOCHONDRIAL"/>
    <property type="match status" value="1"/>
</dbReference>
<organism evidence="16 17">
    <name type="scientific">Methylobacterium cerastii</name>
    <dbReference type="NCBI Taxonomy" id="932741"/>
    <lineage>
        <taxon>Bacteria</taxon>
        <taxon>Pseudomonadati</taxon>
        <taxon>Pseudomonadota</taxon>
        <taxon>Alphaproteobacteria</taxon>
        <taxon>Hyphomicrobiales</taxon>
        <taxon>Methylobacteriaceae</taxon>
        <taxon>Methylobacterium</taxon>
    </lineage>
</organism>
<evidence type="ECO:0000256" key="9">
    <source>
        <dbReference type="ARBA" id="ARBA00023136"/>
    </source>
</evidence>
<feature type="transmembrane region" description="Helical" evidence="14">
    <location>
        <begin position="327"/>
        <end position="347"/>
    </location>
</feature>
<feature type="transmembrane region" description="Helical" evidence="14">
    <location>
        <begin position="304"/>
        <end position="321"/>
    </location>
</feature>
<keyword evidence="5 14" id="KW-0808">Transferase</keyword>
<comment type="pathway">
    <text evidence="2 14">Porphyrin-containing compound metabolism; heme O biosynthesis; heme O from protoheme: step 1/1.</text>
</comment>
<protein>
    <recommendedName>
        <fullName evidence="11 14">Protoheme IX farnesyltransferase</fullName>
        <ecNumber evidence="3 14">2.5.1.141</ecNumber>
    </recommendedName>
    <alternativeName>
        <fullName evidence="12 14">Heme B farnesyltransferase</fullName>
    </alternativeName>
    <alternativeName>
        <fullName evidence="10 14">Heme O synthase</fullName>
    </alternativeName>
</protein>
<feature type="transmembrane region" description="Helical" evidence="14">
    <location>
        <begin position="230"/>
        <end position="249"/>
    </location>
</feature>
<keyword evidence="6 14" id="KW-0812">Transmembrane</keyword>
<name>A0ABQ4QJG6_9HYPH</name>
<proteinExistence type="inferred from homology"/>
<comment type="similarity">
    <text evidence="14">Belongs to the UbiA prenyltransferase family. Protoheme IX farnesyltransferase subfamily.</text>
</comment>
<evidence type="ECO:0000256" key="7">
    <source>
        <dbReference type="ARBA" id="ARBA00022989"/>
    </source>
</evidence>
<dbReference type="Proteomes" id="UP001055117">
    <property type="component" value="Unassembled WGS sequence"/>
</dbReference>
<dbReference type="EC" id="2.5.1.141" evidence="3 14"/>
<evidence type="ECO:0000256" key="2">
    <source>
        <dbReference type="ARBA" id="ARBA00004919"/>
    </source>
</evidence>
<keyword evidence="8 14" id="KW-0350">Heme biosynthesis</keyword>
<dbReference type="NCBIfam" id="TIGR01473">
    <property type="entry name" value="cyoE_ctaB"/>
    <property type="match status" value="1"/>
</dbReference>
<evidence type="ECO:0000256" key="14">
    <source>
        <dbReference type="HAMAP-Rule" id="MF_00154"/>
    </source>
</evidence>
<evidence type="ECO:0000256" key="10">
    <source>
        <dbReference type="ARBA" id="ARBA00030253"/>
    </source>
</evidence>
<gene>
    <name evidence="16" type="primary">cyoE</name>
    <name evidence="14" type="synonym">ctaB</name>
    <name evidence="16" type="ORF">AFCDBAGC_3270</name>
</gene>
<evidence type="ECO:0000256" key="4">
    <source>
        <dbReference type="ARBA" id="ARBA00022475"/>
    </source>
</evidence>
<dbReference type="Pfam" id="PF01040">
    <property type="entry name" value="UbiA"/>
    <property type="match status" value="1"/>
</dbReference>
<evidence type="ECO:0000256" key="6">
    <source>
        <dbReference type="ARBA" id="ARBA00022692"/>
    </source>
</evidence>
<comment type="caution">
    <text evidence="16">The sequence shown here is derived from an EMBL/GenBank/DDBJ whole genome shotgun (WGS) entry which is preliminary data.</text>
</comment>
<keyword evidence="9 14" id="KW-0472">Membrane</keyword>
<dbReference type="HAMAP" id="MF_00154">
    <property type="entry name" value="CyoE_CtaB"/>
    <property type="match status" value="1"/>
</dbReference>
<evidence type="ECO:0000313" key="17">
    <source>
        <dbReference type="Proteomes" id="UP001055117"/>
    </source>
</evidence>
<keyword evidence="4 14" id="KW-1003">Cell membrane</keyword>
<dbReference type="PANTHER" id="PTHR43448:SF7">
    <property type="entry name" value="4-HYDROXYBENZOATE SOLANESYLTRANSFERASE"/>
    <property type="match status" value="1"/>
</dbReference>
<evidence type="ECO:0000313" key="16">
    <source>
        <dbReference type="EMBL" id="GJD45398.1"/>
    </source>
</evidence>
<feature type="transmembrane region" description="Helical" evidence="14">
    <location>
        <begin position="202"/>
        <end position="223"/>
    </location>
</feature>
<comment type="function">
    <text evidence="14">Converts heme B (protoheme IX) to heme O by substitution of the vinyl group on carbon 2 of heme B porphyrin ring with a hydroxyethyl farnesyl side group.</text>
</comment>
<dbReference type="InterPro" id="IPR006369">
    <property type="entry name" value="Protohaem_IX_farnesylTrfase"/>
</dbReference>
<dbReference type="NCBIfam" id="NF003349">
    <property type="entry name" value="PRK04375.1-2"/>
    <property type="match status" value="1"/>
</dbReference>
<feature type="transmembrane region" description="Helical" evidence="14">
    <location>
        <begin position="176"/>
        <end position="196"/>
    </location>
</feature>
<dbReference type="InterPro" id="IPR000537">
    <property type="entry name" value="UbiA_prenyltransferase"/>
</dbReference>
<evidence type="ECO:0000256" key="11">
    <source>
        <dbReference type="ARBA" id="ARBA00040810"/>
    </source>
</evidence>
<comment type="miscellaneous">
    <text evidence="14">Carbon 2 of the heme B porphyrin ring is defined according to the Fischer nomenclature.</text>
</comment>
<dbReference type="InterPro" id="IPR030470">
    <property type="entry name" value="UbiA_prenylTrfase_CS"/>
</dbReference>
<feature type="transmembrane region" description="Helical" evidence="14">
    <location>
        <begin position="359"/>
        <end position="379"/>
    </location>
</feature>
<feature type="compositionally biased region" description="Low complexity" evidence="15">
    <location>
        <begin position="1"/>
        <end position="17"/>
    </location>
</feature>
<evidence type="ECO:0000256" key="12">
    <source>
        <dbReference type="ARBA" id="ARBA00042475"/>
    </source>
</evidence>
<feature type="region of interest" description="Disordered" evidence="15">
    <location>
        <begin position="1"/>
        <end position="34"/>
    </location>
</feature>
<dbReference type="Gene3D" id="1.10.357.140">
    <property type="entry name" value="UbiA prenyltransferase"/>
    <property type="match status" value="1"/>
</dbReference>
<comment type="catalytic activity">
    <reaction evidence="13 14">
        <text>heme b + (2E,6E)-farnesyl diphosphate + H2O = Fe(II)-heme o + diphosphate</text>
        <dbReference type="Rhea" id="RHEA:28070"/>
        <dbReference type="ChEBI" id="CHEBI:15377"/>
        <dbReference type="ChEBI" id="CHEBI:33019"/>
        <dbReference type="ChEBI" id="CHEBI:60344"/>
        <dbReference type="ChEBI" id="CHEBI:60530"/>
        <dbReference type="ChEBI" id="CHEBI:175763"/>
        <dbReference type="EC" id="2.5.1.141"/>
    </reaction>
</comment>
<reference evidence="16 17" key="1">
    <citation type="journal article" date="2021" name="Front. Microbiol.">
        <title>Comprehensive Comparative Genomics and Phenotyping of Methylobacterium Species.</title>
        <authorList>
            <person name="Alessa O."/>
            <person name="Ogura Y."/>
            <person name="Fujitani Y."/>
            <person name="Takami H."/>
            <person name="Hayashi T."/>
            <person name="Sahin N."/>
            <person name="Tani A."/>
        </authorList>
    </citation>
    <scope>NUCLEOTIDE SEQUENCE [LARGE SCALE GENOMIC DNA]</scope>
    <source>
        <strain evidence="16 17">DSM 23679</strain>
    </source>
</reference>